<dbReference type="PROSITE" id="PS50109">
    <property type="entry name" value="HIS_KIN"/>
    <property type="match status" value="1"/>
</dbReference>
<evidence type="ECO:0000256" key="13">
    <source>
        <dbReference type="ARBA" id="ARBA00023136"/>
    </source>
</evidence>
<feature type="transmembrane region" description="Helical" evidence="14">
    <location>
        <begin position="6"/>
        <end position="31"/>
    </location>
</feature>
<dbReference type="SMART" id="SM00388">
    <property type="entry name" value="HisKA"/>
    <property type="match status" value="1"/>
</dbReference>
<evidence type="ECO:0000313" key="18">
    <source>
        <dbReference type="Proteomes" id="UP001171916"/>
    </source>
</evidence>
<evidence type="ECO:0000256" key="6">
    <source>
        <dbReference type="ARBA" id="ARBA00022679"/>
    </source>
</evidence>
<keyword evidence="9 17" id="KW-0418">Kinase</keyword>
<evidence type="ECO:0000313" key="17">
    <source>
        <dbReference type="EMBL" id="MDN3203243.1"/>
    </source>
</evidence>
<keyword evidence="6" id="KW-0808">Transferase</keyword>
<keyword evidence="5" id="KW-0597">Phosphoprotein</keyword>
<reference evidence="17" key="1">
    <citation type="submission" date="2023-06" db="EMBL/GenBank/DDBJ databases">
        <title>Robiginitalea aurantiacus sp. nov. and Algoriphagus sediminis sp. nov., isolated from coastal sediment.</title>
        <authorList>
            <person name="Zhou Z.Y."/>
            <person name="An J."/>
            <person name="Jia Y.W."/>
            <person name="Du Z.J."/>
        </authorList>
    </citation>
    <scope>NUCLEOTIDE SEQUENCE</scope>
    <source>
        <strain evidence="17">C2-7</strain>
    </source>
</reference>
<dbReference type="PROSITE" id="PS50885">
    <property type="entry name" value="HAMP"/>
    <property type="match status" value="1"/>
</dbReference>
<dbReference type="InterPro" id="IPR004358">
    <property type="entry name" value="Sig_transdc_His_kin-like_C"/>
</dbReference>
<dbReference type="InterPro" id="IPR050398">
    <property type="entry name" value="HssS/ArlS-like"/>
</dbReference>
<keyword evidence="13 14" id="KW-0472">Membrane</keyword>
<evidence type="ECO:0000256" key="10">
    <source>
        <dbReference type="ARBA" id="ARBA00022840"/>
    </source>
</evidence>
<keyword evidence="4" id="KW-1003">Cell membrane</keyword>
<evidence type="ECO:0000256" key="8">
    <source>
        <dbReference type="ARBA" id="ARBA00022741"/>
    </source>
</evidence>
<dbReference type="InterPro" id="IPR003594">
    <property type="entry name" value="HATPase_dom"/>
</dbReference>
<evidence type="ECO:0000256" key="11">
    <source>
        <dbReference type="ARBA" id="ARBA00022989"/>
    </source>
</evidence>
<sequence length="486" mass="54488">MKSLYWRISLSFIGVLLVVGFSYVVITAYYTQKYYQATTQRLNAEVADYLIKEVNPFQDGEVNEEALGTIMHSMMAVNPGIEVYLLNPTGEIISYVVLDQLVKLKRVNLEPIENFLATSGTEYILGDDPRTPGEEAVFSATSVYENEELLGYVYITLESEKFDTVAASLLNSYWLKLSLGSVIITLVVAMLIGLALISLLTRHLRKIITVVNQFKEGNLQARVPTTNSKSELTLLGETFNHMADTILNNIEELKKVDRLRRELIANVSHDLRNPLAIINGYVETLQIKGDKLSKEEKEKYLKIITDSTDRLTKLVADLFDLSKLESGQMSVKMEYLKIQELLYDSTLKYELLAEAKGIKIESTICQNLPSVKADLYLLDRVIQNLLDNAVKYTPDNGEILIDACSTENGVSVSVRNSGSGIPQEDLEAIFDRYYKIDKDREGIEGSGLGLAIVKKILSIHGSQISTQSDSKTFTEFSFELPVRQLA</sequence>
<evidence type="ECO:0000256" key="12">
    <source>
        <dbReference type="ARBA" id="ARBA00023012"/>
    </source>
</evidence>
<keyword evidence="18" id="KW-1185">Reference proteome</keyword>
<dbReference type="CDD" id="cd06225">
    <property type="entry name" value="HAMP"/>
    <property type="match status" value="1"/>
</dbReference>
<dbReference type="Gene3D" id="6.10.340.10">
    <property type="match status" value="1"/>
</dbReference>
<dbReference type="PANTHER" id="PTHR45528:SF1">
    <property type="entry name" value="SENSOR HISTIDINE KINASE CPXA"/>
    <property type="match status" value="1"/>
</dbReference>
<evidence type="ECO:0000256" key="3">
    <source>
        <dbReference type="ARBA" id="ARBA00012438"/>
    </source>
</evidence>
<protein>
    <recommendedName>
        <fullName evidence="3">histidine kinase</fullName>
        <ecNumber evidence="3">2.7.13.3</ecNumber>
    </recommendedName>
</protein>
<dbReference type="Pfam" id="PF00672">
    <property type="entry name" value="HAMP"/>
    <property type="match status" value="1"/>
</dbReference>
<dbReference type="Pfam" id="PF00512">
    <property type="entry name" value="HisKA"/>
    <property type="match status" value="1"/>
</dbReference>
<evidence type="ECO:0000259" key="15">
    <source>
        <dbReference type="PROSITE" id="PS50109"/>
    </source>
</evidence>
<evidence type="ECO:0000256" key="5">
    <source>
        <dbReference type="ARBA" id="ARBA00022553"/>
    </source>
</evidence>
<proteinExistence type="predicted"/>
<dbReference type="EC" id="2.7.13.3" evidence="3"/>
<dbReference type="Proteomes" id="UP001171916">
    <property type="component" value="Unassembled WGS sequence"/>
</dbReference>
<evidence type="ECO:0000259" key="16">
    <source>
        <dbReference type="PROSITE" id="PS50885"/>
    </source>
</evidence>
<dbReference type="GO" id="GO:0016301">
    <property type="term" value="F:kinase activity"/>
    <property type="evidence" value="ECO:0007669"/>
    <property type="project" value="UniProtKB-KW"/>
</dbReference>
<evidence type="ECO:0000256" key="14">
    <source>
        <dbReference type="SAM" id="Phobius"/>
    </source>
</evidence>
<evidence type="ECO:0000256" key="7">
    <source>
        <dbReference type="ARBA" id="ARBA00022692"/>
    </source>
</evidence>
<dbReference type="RefSeq" id="WP_289998807.1">
    <property type="nucleotide sequence ID" value="NZ_JAUEPH010000002.1"/>
</dbReference>
<dbReference type="EMBL" id="JAUEPH010000002">
    <property type="protein sequence ID" value="MDN3203243.1"/>
    <property type="molecule type" value="Genomic_DNA"/>
</dbReference>
<dbReference type="SMART" id="SM00387">
    <property type="entry name" value="HATPase_c"/>
    <property type="match status" value="1"/>
</dbReference>
<feature type="transmembrane region" description="Helical" evidence="14">
    <location>
        <begin position="177"/>
        <end position="200"/>
    </location>
</feature>
<comment type="subcellular location">
    <subcellularLocation>
        <location evidence="2">Cell membrane</location>
        <topology evidence="2">Multi-pass membrane protein</topology>
    </subcellularLocation>
</comment>
<name>A0ABT7Y9R0_9BACT</name>
<organism evidence="17 18">
    <name type="scientific">Algoriphagus sediminis</name>
    <dbReference type="NCBI Taxonomy" id="3057113"/>
    <lineage>
        <taxon>Bacteria</taxon>
        <taxon>Pseudomonadati</taxon>
        <taxon>Bacteroidota</taxon>
        <taxon>Cytophagia</taxon>
        <taxon>Cytophagales</taxon>
        <taxon>Cyclobacteriaceae</taxon>
        <taxon>Algoriphagus</taxon>
    </lineage>
</organism>
<dbReference type="PRINTS" id="PR00344">
    <property type="entry name" value="BCTRLSENSOR"/>
</dbReference>
<keyword evidence="8" id="KW-0547">Nucleotide-binding</keyword>
<keyword evidence="7 14" id="KW-0812">Transmembrane</keyword>
<dbReference type="PANTHER" id="PTHR45528">
    <property type="entry name" value="SENSOR HISTIDINE KINASE CPXA"/>
    <property type="match status" value="1"/>
</dbReference>
<keyword evidence="10" id="KW-0067">ATP-binding</keyword>
<gene>
    <name evidence="17" type="ORF">QVH07_03750</name>
</gene>
<dbReference type="SUPFAM" id="SSF158472">
    <property type="entry name" value="HAMP domain-like"/>
    <property type="match status" value="1"/>
</dbReference>
<evidence type="ECO:0000256" key="1">
    <source>
        <dbReference type="ARBA" id="ARBA00000085"/>
    </source>
</evidence>
<dbReference type="CDD" id="cd00082">
    <property type="entry name" value="HisKA"/>
    <property type="match status" value="1"/>
</dbReference>
<keyword evidence="11 14" id="KW-1133">Transmembrane helix</keyword>
<evidence type="ECO:0000256" key="9">
    <source>
        <dbReference type="ARBA" id="ARBA00022777"/>
    </source>
</evidence>
<evidence type="ECO:0000256" key="2">
    <source>
        <dbReference type="ARBA" id="ARBA00004651"/>
    </source>
</evidence>
<dbReference type="Gene3D" id="3.30.565.10">
    <property type="entry name" value="Histidine kinase-like ATPase, C-terminal domain"/>
    <property type="match status" value="1"/>
</dbReference>
<dbReference type="SUPFAM" id="SSF47384">
    <property type="entry name" value="Homodimeric domain of signal transducing histidine kinase"/>
    <property type="match status" value="1"/>
</dbReference>
<evidence type="ECO:0000256" key="4">
    <source>
        <dbReference type="ARBA" id="ARBA00022475"/>
    </source>
</evidence>
<feature type="domain" description="HAMP" evidence="16">
    <location>
        <begin position="198"/>
        <end position="251"/>
    </location>
</feature>
<dbReference type="Gene3D" id="1.10.287.130">
    <property type="match status" value="1"/>
</dbReference>
<dbReference type="SMART" id="SM00304">
    <property type="entry name" value="HAMP"/>
    <property type="match status" value="1"/>
</dbReference>
<dbReference type="SUPFAM" id="SSF55874">
    <property type="entry name" value="ATPase domain of HSP90 chaperone/DNA topoisomerase II/histidine kinase"/>
    <property type="match status" value="1"/>
</dbReference>
<dbReference type="InterPro" id="IPR003660">
    <property type="entry name" value="HAMP_dom"/>
</dbReference>
<dbReference type="CDD" id="cd00075">
    <property type="entry name" value="HATPase"/>
    <property type="match status" value="1"/>
</dbReference>
<dbReference type="InterPro" id="IPR036890">
    <property type="entry name" value="HATPase_C_sf"/>
</dbReference>
<comment type="caution">
    <text evidence="17">The sequence shown here is derived from an EMBL/GenBank/DDBJ whole genome shotgun (WGS) entry which is preliminary data.</text>
</comment>
<dbReference type="InterPro" id="IPR005467">
    <property type="entry name" value="His_kinase_dom"/>
</dbReference>
<dbReference type="Pfam" id="PF02518">
    <property type="entry name" value="HATPase_c"/>
    <property type="match status" value="1"/>
</dbReference>
<keyword evidence="12" id="KW-0902">Two-component regulatory system</keyword>
<comment type="catalytic activity">
    <reaction evidence="1">
        <text>ATP + protein L-histidine = ADP + protein N-phospho-L-histidine.</text>
        <dbReference type="EC" id="2.7.13.3"/>
    </reaction>
</comment>
<feature type="domain" description="Histidine kinase" evidence="15">
    <location>
        <begin position="266"/>
        <end position="484"/>
    </location>
</feature>
<dbReference type="InterPro" id="IPR036097">
    <property type="entry name" value="HisK_dim/P_sf"/>
</dbReference>
<accession>A0ABT7Y9R0</accession>
<dbReference type="InterPro" id="IPR003661">
    <property type="entry name" value="HisK_dim/P_dom"/>
</dbReference>